<protein>
    <submittedName>
        <fullName evidence="3">Tumor protein p63-regulated protein 1-like protein</fullName>
    </submittedName>
</protein>
<dbReference type="InterPro" id="IPR022158">
    <property type="entry name" value="Inositol_phosphatase"/>
</dbReference>
<name>A0ABV0MVL8_9TELE</name>
<gene>
    <name evidence="3" type="primary">TPRG1L</name>
    <name evidence="3" type="ORF">GOODEAATRI_027508</name>
</gene>
<organism evidence="3 4">
    <name type="scientific">Goodea atripinnis</name>
    <dbReference type="NCBI Taxonomy" id="208336"/>
    <lineage>
        <taxon>Eukaryota</taxon>
        <taxon>Metazoa</taxon>
        <taxon>Chordata</taxon>
        <taxon>Craniata</taxon>
        <taxon>Vertebrata</taxon>
        <taxon>Euteleostomi</taxon>
        <taxon>Actinopterygii</taxon>
        <taxon>Neopterygii</taxon>
        <taxon>Teleostei</taxon>
        <taxon>Neoteleostei</taxon>
        <taxon>Acanthomorphata</taxon>
        <taxon>Ovalentaria</taxon>
        <taxon>Atherinomorphae</taxon>
        <taxon>Cyprinodontiformes</taxon>
        <taxon>Goodeidae</taxon>
        <taxon>Goodea</taxon>
    </lineage>
</organism>
<dbReference type="PROSITE" id="PS51791">
    <property type="entry name" value="HSAC2"/>
    <property type="match status" value="1"/>
</dbReference>
<evidence type="ECO:0000259" key="2">
    <source>
        <dbReference type="PROSITE" id="PS51791"/>
    </source>
</evidence>
<dbReference type="InterPro" id="IPR040242">
    <property type="entry name" value="TPRG1-like"/>
</dbReference>
<keyword evidence="4" id="KW-1185">Reference proteome</keyword>
<dbReference type="EMBL" id="JAHRIO010013607">
    <property type="protein sequence ID" value="MEQ2163172.1"/>
    <property type="molecule type" value="Genomic_DNA"/>
</dbReference>
<dbReference type="Proteomes" id="UP001476798">
    <property type="component" value="Unassembled WGS sequence"/>
</dbReference>
<dbReference type="PANTHER" id="PTHR31108">
    <property type="entry name" value="TUMOR PROTEIN P63-REGULATED GENE 1-LIKE PROTEIN"/>
    <property type="match status" value="1"/>
</dbReference>
<accession>A0ABV0MVL8</accession>
<feature type="domain" description="HSac2" evidence="2">
    <location>
        <begin position="1"/>
        <end position="92"/>
    </location>
</feature>
<evidence type="ECO:0000256" key="1">
    <source>
        <dbReference type="ARBA" id="ARBA00009163"/>
    </source>
</evidence>
<evidence type="ECO:0000313" key="3">
    <source>
        <dbReference type="EMBL" id="MEQ2163172.1"/>
    </source>
</evidence>
<comment type="similarity">
    <text evidence="1">Belongs to the TPRG1 family.</text>
</comment>
<evidence type="ECO:0000313" key="4">
    <source>
        <dbReference type="Proteomes" id="UP001476798"/>
    </source>
</evidence>
<proteinExistence type="inferred from homology"/>
<reference evidence="3 4" key="1">
    <citation type="submission" date="2021-06" db="EMBL/GenBank/DDBJ databases">
        <authorList>
            <person name="Palmer J.M."/>
        </authorList>
    </citation>
    <scope>NUCLEOTIDE SEQUENCE [LARGE SCALE GENOMIC DNA]</scope>
    <source>
        <strain evidence="3 4">GA_2019</strain>
        <tissue evidence="3">Muscle</tissue>
    </source>
</reference>
<dbReference type="PANTHER" id="PTHR31108:SF6">
    <property type="entry name" value="TUMOR PROTEIN P63-REGULATED GENE 1 PROTEIN"/>
    <property type="match status" value="1"/>
</dbReference>
<sequence length="92" mass="10603">VDHWNNEKERLVVITDNTLMIFKYDFVMLCCEQIQKVQLNYIDRISHGSFSFPKRSVLKEHTGATGNGNTLGRGMKRKSFPFFMGKDCIAVT</sequence>
<dbReference type="InterPro" id="IPR034753">
    <property type="entry name" value="hSac2"/>
</dbReference>
<comment type="caution">
    <text evidence="3">The sequence shown here is derived from an EMBL/GenBank/DDBJ whole genome shotgun (WGS) entry which is preliminary data.</text>
</comment>
<dbReference type="Pfam" id="PF12456">
    <property type="entry name" value="hSac2"/>
    <property type="match status" value="1"/>
</dbReference>
<feature type="non-terminal residue" evidence="3">
    <location>
        <position position="1"/>
    </location>
</feature>